<reference evidence="4" key="2">
    <citation type="submission" date="2020-09" db="EMBL/GenBank/DDBJ databases">
        <authorList>
            <person name="Sun Q."/>
            <person name="Ohkuma M."/>
        </authorList>
    </citation>
    <scope>NUCLEOTIDE SEQUENCE</scope>
    <source>
        <strain evidence="4">JCM 17820</strain>
    </source>
</reference>
<keyword evidence="1" id="KW-0805">Transcription regulation</keyword>
<protein>
    <submittedName>
        <fullName evidence="4">Bacteriocin</fullName>
    </submittedName>
</protein>
<evidence type="ECO:0000256" key="2">
    <source>
        <dbReference type="ARBA" id="ARBA00023163"/>
    </source>
</evidence>
<gene>
    <name evidence="4" type="ORF">GCM10009030_30230</name>
</gene>
<evidence type="ECO:0000313" key="4">
    <source>
        <dbReference type="EMBL" id="GGN99094.1"/>
    </source>
</evidence>
<dbReference type="Pfam" id="PF04967">
    <property type="entry name" value="HTH_10"/>
    <property type="match status" value="1"/>
</dbReference>
<evidence type="ECO:0000256" key="1">
    <source>
        <dbReference type="ARBA" id="ARBA00023015"/>
    </source>
</evidence>
<dbReference type="RefSeq" id="WP_188999777.1">
    <property type="nucleotide sequence ID" value="NZ_BMOU01000005.1"/>
</dbReference>
<proteinExistence type="predicted"/>
<dbReference type="AlphaFoldDB" id="A0A830GQI0"/>
<organism evidence="4 5">
    <name type="scientific">Haloarcula pellucida</name>
    <dbReference type="NCBI Taxonomy" id="1427151"/>
    <lineage>
        <taxon>Archaea</taxon>
        <taxon>Methanobacteriati</taxon>
        <taxon>Methanobacteriota</taxon>
        <taxon>Stenosarchaea group</taxon>
        <taxon>Halobacteria</taxon>
        <taxon>Halobacteriales</taxon>
        <taxon>Haloarculaceae</taxon>
        <taxon>Haloarcula</taxon>
    </lineage>
</organism>
<name>A0A830GQI0_9EURY</name>
<evidence type="ECO:0000259" key="3">
    <source>
        <dbReference type="Pfam" id="PF04967"/>
    </source>
</evidence>
<keyword evidence="2" id="KW-0804">Transcription</keyword>
<dbReference type="InterPro" id="IPR007050">
    <property type="entry name" value="HTH_bacterioopsin"/>
</dbReference>
<comment type="caution">
    <text evidence="4">The sequence shown here is derived from an EMBL/GenBank/DDBJ whole genome shotgun (WGS) entry which is preliminary data.</text>
</comment>
<dbReference type="EMBL" id="BMOU01000005">
    <property type="protein sequence ID" value="GGN99094.1"/>
    <property type="molecule type" value="Genomic_DNA"/>
</dbReference>
<feature type="domain" description="HTH bat-type" evidence="3">
    <location>
        <begin position="153"/>
        <end position="203"/>
    </location>
</feature>
<accession>A0A830GQI0</accession>
<dbReference type="Proteomes" id="UP000605784">
    <property type="component" value="Unassembled WGS sequence"/>
</dbReference>
<reference evidence="4" key="1">
    <citation type="journal article" date="2014" name="Int. J. Syst. Evol. Microbiol.">
        <title>Complete genome sequence of Corynebacterium casei LMG S-19264T (=DSM 44701T), isolated from a smear-ripened cheese.</title>
        <authorList>
            <consortium name="US DOE Joint Genome Institute (JGI-PGF)"/>
            <person name="Walter F."/>
            <person name="Albersmeier A."/>
            <person name="Kalinowski J."/>
            <person name="Ruckert C."/>
        </authorList>
    </citation>
    <scope>NUCLEOTIDE SEQUENCE</scope>
    <source>
        <strain evidence="4">JCM 17820</strain>
    </source>
</reference>
<dbReference type="PANTHER" id="PTHR34236:SF1">
    <property type="entry name" value="DIMETHYL SULFOXIDE REDUCTASE TRANSCRIPTIONAL ACTIVATOR"/>
    <property type="match status" value="1"/>
</dbReference>
<sequence>MIVEFHVETGFLREVGGSAADGVTMQHLQCTEDGCRTVVWVGTDEKRSVDATLVSDDRVDRAVHVGPEAGGHWYVVHTTDGPLTTIGNGLLRTDGVFARGACDEGGWSIRGRFPDRSAVLTFREHVVAENLDVDVRSMMEDDADEATETFGVTDPQREVLLLALEEGYFTVPRDASLSDLAGVLDISSQAASERLRRGTGTLVEQTLAAPDRLQLGLPNK</sequence>
<dbReference type="PANTHER" id="PTHR34236">
    <property type="entry name" value="DIMETHYL SULFOXIDE REDUCTASE TRANSCRIPTIONAL ACTIVATOR"/>
    <property type="match status" value="1"/>
</dbReference>
<keyword evidence="5" id="KW-1185">Reference proteome</keyword>
<evidence type="ECO:0000313" key="5">
    <source>
        <dbReference type="Proteomes" id="UP000605784"/>
    </source>
</evidence>